<feature type="domain" description="Clp R" evidence="2">
    <location>
        <begin position="2"/>
        <end position="72"/>
    </location>
</feature>
<feature type="non-terminal residue" evidence="3">
    <location>
        <position position="72"/>
    </location>
</feature>
<evidence type="ECO:0000256" key="1">
    <source>
        <dbReference type="PROSITE-ProRule" id="PRU01251"/>
    </source>
</evidence>
<proteinExistence type="predicted"/>
<organism evidence="3 4">
    <name type="scientific">Candidatus Falkowbacteria bacterium GW2011_GWF2_39_8</name>
    <dbReference type="NCBI Taxonomy" id="1618642"/>
    <lineage>
        <taxon>Bacteria</taxon>
        <taxon>Candidatus Falkowiibacteriota</taxon>
    </lineage>
</organism>
<evidence type="ECO:0000259" key="2">
    <source>
        <dbReference type="PROSITE" id="PS51903"/>
    </source>
</evidence>
<dbReference type="PROSITE" id="PS51903">
    <property type="entry name" value="CLP_R"/>
    <property type="match status" value="1"/>
</dbReference>
<keyword evidence="1" id="KW-0677">Repeat</keyword>
<dbReference type="AlphaFoldDB" id="A0A0G0Q1T7"/>
<dbReference type="Gene3D" id="1.10.1780.10">
    <property type="entry name" value="Clp, N-terminal domain"/>
    <property type="match status" value="1"/>
</dbReference>
<dbReference type="EMBL" id="LBXO01000064">
    <property type="protein sequence ID" value="KKR31326.1"/>
    <property type="molecule type" value="Genomic_DNA"/>
</dbReference>
<dbReference type="SUPFAM" id="SSF81923">
    <property type="entry name" value="Double Clp-N motif"/>
    <property type="match status" value="1"/>
</dbReference>
<dbReference type="InterPro" id="IPR004176">
    <property type="entry name" value="Clp_R_N"/>
</dbReference>
<evidence type="ECO:0000313" key="3">
    <source>
        <dbReference type="EMBL" id="KKR31326.1"/>
    </source>
</evidence>
<reference evidence="3 4" key="1">
    <citation type="journal article" date="2015" name="Nature">
        <title>rRNA introns, odd ribosomes, and small enigmatic genomes across a large radiation of phyla.</title>
        <authorList>
            <person name="Brown C.T."/>
            <person name="Hug L.A."/>
            <person name="Thomas B.C."/>
            <person name="Sharon I."/>
            <person name="Castelle C.J."/>
            <person name="Singh A."/>
            <person name="Wilkins M.J."/>
            <person name="Williams K.H."/>
            <person name="Banfield J.F."/>
        </authorList>
    </citation>
    <scope>NUCLEOTIDE SEQUENCE [LARGE SCALE GENOMIC DNA]</scope>
</reference>
<name>A0A0G0Q1T7_9BACT</name>
<dbReference type="Pfam" id="PF02861">
    <property type="entry name" value="Clp_N"/>
    <property type="match status" value="1"/>
</dbReference>
<accession>A0A0G0Q1T7</accession>
<comment type="caution">
    <text evidence="3">The sequence shown here is derived from an EMBL/GenBank/DDBJ whole genome shotgun (WGS) entry which is preliminary data.</text>
</comment>
<dbReference type="Proteomes" id="UP000034137">
    <property type="component" value="Unassembled WGS sequence"/>
</dbReference>
<protein>
    <submittedName>
        <fullName evidence="3">ATP-dependent chaperone protein ClpB</fullName>
    </submittedName>
</protein>
<evidence type="ECO:0000313" key="4">
    <source>
        <dbReference type="Proteomes" id="UP000034137"/>
    </source>
</evidence>
<gene>
    <name evidence="3" type="ORF">UT64_C0064G0006</name>
</gene>
<sequence length="72" mass="8271">MFDKFTHKSQEAIINSQIIAQENGQQHIEALHLLASLLEQSESLVRPILEKLKIDTDEVETKVYDAIDRLPK</sequence>
<dbReference type="InterPro" id="IPR036628">
    <property type="entry name" value="Clp_N_dom_sf"/>
</dbReference>